<evidence type="ECO:0000313" key="5">
    <source>
        <dbReference type="Proteomes" id="UP000324585"/>
    </source>
</evidence>
<accession>A0A5J4YKG2</accession>
<dbReference type="InterPro" id="IPR007587">
    <property type="entry name" value="SAPS"/>
</dbReference>
<sequence length="839" mass="92342">MYFQSRFRVSHIDELLEKWSQRRNEAKDSKVTTTGDDGGNPSSVQDSIVSDPSAHEISLKELLLDVLNEEDFLQECRSENDSLVLFLSEPAVLREMIEYSLYGASPNLPNTASSTYEDASHSAERFGILSSEALAMEINSIYNTLFDREELLDRFLSVVFDERARASSFCINNFVKIMMALLMVRHHDTVQAMREKTGFLAALVKIIHFASVSELLVRILHTSEQSKMDPASYVIGTPTADVLNFLEESQALQLLSDCFVSEGAVRNSESMALASPGADPLDQRIREDLMENAISALWGITLKMLQMPLTRRTPPDALNIFLCPEPTLGKMLDFGIEDLKTLGNDATSSPVVSVTLCMQYWARLLLTEQNLVSLDMSLVSEDHDVHHAKTESSHLLAERADTSKDLDWVEGISVSTRDNLKAPEIEFDSSGDSPGEDGGDDDIMTPVLEDEDEPRVIDSPIAVMPPNGTYEDGYDGAHSENPGLRKQLMSTAAMEDAILARLPSLLHLLQPASIEGPQLDATEGIDSPSCSSRPSSLGSVRLALIELLCACLRSGSTLTLEKLHALQVPELLLKVVLSHEWNSIAQFSIMAAVYAAFLSVDGYSANVAPGMKAVWTGTPEDGTGIADAEKVRSRTASSRDSPSRMSLTMRQIMWLRAKLIRFVLDAWIENRERAGRGKSRCGFMGHVIRIGGILSDMVEHVDREALQKFVDTDDLNEFDALRANELFDALQLQSRVLGGDRSSMFRSEDSVSGFDMNQILDGLLLQPAEHSSAINQFAQYLLSGSNQLTDYGDLSYFGDDNSDENEDPLIAEVSDEESSSGEEDGSASDSDGVSDDDEL</sequence>
<protein>
    <submittedName>
        <fullName evidence="4">Serine/threonine-protein phosphatase 6 regulatory subunit 3-B</fullName>
    </submittedName>
</protein>
<keyword evidence="2" id="KW-0131">Cell cycle</keyword>
<feature type="region of interest" description="Disordered" evidence="3">
    <location>
        <begin position="420"/>
        <end position="466"/>
    </location>
</feature>
<dbReference type="OrthoDB" id="295029at2759"/>
<evidence type="ECO:0000256" key="2">
    <source>
        <dbReference type="ARBA" id="ARBA00023306"/>
    </source>
</evidence>
<dbReference type="PANTHER" id="PTHR12634:SF8">
    <property type="entry name" value="FIERY MOUNTAIN, ISOFORM D"/>
    <property type="match status" value="1"/>
</dbReference>
<comment type="similarity">
    <text evidence="1">Belongs to the SAPS family.</text>
</comment>
<evidence type="ECO:0000256" key="3">
    <source>
        <dbReference type="SAM" id="MobiDB-lite"/>
    </source>
</evidence>
<comment type="caution">
    <text evidence="4">The sequence shown here is derived from an EMBL/GenBank/DDBJ whole genome shotgun (WGS) entry which is preliminary data.</text>
</comment>
<dbReference type="GO" id="GO:0019888">
    <property type="term" value="F:protein phosphatase regulator activity"/>
    <property type="evidence" value="ECO:0007669"/>
    <property type="project" value="TreeGrafter"/>
</dbReference>
<evidence type="ECO:0000256" key="1">
    <source>
        <dbReference type="ARBA" id="ARBA00006180"/>
    </source>
</evidence>
<reference evidence="5" key="1">
    <citation type="journal article" date="2019" name="Nat. Commun.">
        <title>Expansion of phycobilisome linker gene families in mesophilic red algae.</title>
        <authorList>
            <person name="Lee J."/>
            <person name="Kim D."/>
            <person name="Bhattacharya D."/>
            <person name="Yoon H.S."/>
        </authorList>
    </citation>
    <scope>NUCLEOTIDE SEQUENCE [LARGE SCALE GENOMIC DNA]</scope>
    <source>
        <strain evidence="5">CCMP 1328</strain>
    </source>
</reference>
<feature type="compositionally biased region" description="Acidic residues" evidence="3">
    <location>
        <begin position="800"/>
        <end position="839"/>
    </location>
</feature>
<dbReference type="OMA" id="ALAMEIN"/>
<organism evidence="4 5">
    <name type="scientific">Porphyridium purpureum</name>
    <name type="common">Red alga</name>
    <name type="synonym">Porphyridium cruentum</name>
    <dbReference type="NCBI Taxonomy" id="35688"/>
    <lineage>
        <taxon>Eukaryota</taxon>
        <taxon>Rhodophyta</taxon>
        <taxon>Bangiophyceae</taxon>
        <taxon>Porphyridiales</taxon>
        <taxon>Porphyridiaceae</taxon>
        <taxon>Porphyridium</taxon>
    </lineage>
</organism>
<dbReference type="Proteomes" id="UP000324585">
    <property type="component" value="Unassembled WGS sequence"/>
</dbReference>
<dbReference type="EMBL" id="VRMN01000011">
    <property type="protein sequence ID" value="KAA8491896.1"/>
    <property type="molecule type" value="Genomic_DNA"/>
</dbReference>
<dbReference type="PANTHER" id="PTHR12634">
    <property type="entry name" value="SIT4 YEAST -ASSOCIATING PROTEIN-RELATED"/>
    <property type="match status" value="1"/>
</dbReference>
<gene>
    <name evidence="4" type="ORF">FVE85_8378</name>
</gene>
<feature type="compositionally biased region" description="Acidic residues" evidence="3">
    <location>
        <begin position="425"/>
        <end position="453"/>
    </location>
</feature>
<feature type="compositionally biased region" description="Polar residues" evidence="3">
    <location>
        <begin position="31"/>
        <end position="50"/>
    </location>
</feature>
<dbReference type="GO" id="GO:0019903">
    <property type="term" value="F:protein phosphatase binding"/>
    <property type="evidence" value="ECO:0007669"/>
    <property type="project" value="InterPro"/>
</dbReference>
<feature type="region of interest" description="Disordered" evidence="3">
    <location>
        <begin position="23"/>
        <end position="50"/>
    </location>
</feature>
<evidence type="ECO:0000313" key="4">
    <source>
        <dbReference type="EMBL" id="KAA8491896.1"/>
    </source>
</evidence>
<proteinExistence type="inferred from homology"/>
<feature type="region of interest" description="Disordered" evidence="3">
    <location>
        <begin position="794"/>
        <end position="839"/>
    </location>
</feature>
<dbReference type="AlphaFoldDB" id="A0A5J4YKG2"/>
<keyword evidence="5" id="KW-1185">Reference proteome</keyword>
<name>A0A5J4YKG2_PORPP</name>